<feature type="compositionally biased region" description="Acidic residues" evidence="10">
    <location>
        <begin position="627"/>
        <end position="672"/>
    </location>
</feature>
<proteinExistence type="inferred from homology"/>
<accession>A0A6G1JAG7</accession>
<dbReference type="GO" id="GO:0070897">
    <property type="term" value="P:transcription preinitiation complex assembly"/>
    <property type="evidence" value="ECO:0007669"/>
    <property type="project" value="InterPro"/>
</dbReference>
<comment type="subcellular location">
    <subcellularLocation>
        <location evidence="1">Nucleus</location>
    </subcellularLocation>
</comment>
<feature type="domain" description="Cyclin-like" evidence="11">
    <location>
        <begin position="253"/>
        <end position="337"/>
    </location>
</feature>
<dbReference type="InterPro" id="IPR036915">
    <property type="entry name" value="Cyclin-like_sf"/>
</dbReference>
<dbReference type="GO" id="GO:0017025">
    <property type="term" value="F:TBP-class protein binding"/>
    <property type="evidence" value="ECO:0007669"/>
    <property type="project" value="InterPro"/>
</dbReference>
<evidence type="ECO:0000256" key="7">
    <source>
        <dbReference type="ARBA" id="ARBA00023159"/>
    </source>
</evidence>
<feature type="compositionally biased region" description="Basic and acidic residues" evidence="10">
    <location>
        <begin position="366"/>
        <end position="383"/>
    </location>
</feature>
<dbReference type="GO" id="GO:0000995">
    <property type="term" value="F:RNA polymerase III general transcription initiation factor activity"/>
    <property type="evidence" value="ECO:0007669"/>
    <property type="project" value="TreeGrafter"/>
</dbReference>
<dbReference type="GO" id="GO:0097550">
    <property type="term" value="C:transcription preinitiation complex"/>
    <property type="evidence" value="ECO:0007669"/>
    <property type="project" value="TreeGrafter"/>
</dbReference>
<dbReference type="GO" id="GO:0001006">
    <property type="term" value="F:RNA polymerase III type 3 promoter sequence-specific DNA binding"/>
    <property type="evidence" value="ECO:0007669"/>
    <property type="project" value="TreeGrafter"/>
</dbReference>
<dbReference type="GO" id="GO:0005634">
    <property type="term" value="C:nucleus"/>
    <property type="evidence" value="ECO:0007669"/>
    <property type="project" value="UniProtKB-SubCell"/>
</dbReference>
<keyword evidence="8" id="KW-0804">Transcription</keyword>
<protein>
    <recommendedName>
        <fullName evidence="11">Cyclin-like domain-containing protein</fullName>
    </recommendedName>
</protein>
<evidence type="ECO:0000256" key="8">
    <source>
        <dbReference type="ARBA" id="ARBA00023163"/>
    </source>
</evidence>
<keyword evidence="9" id="KW-0539">Nucleus</keyword>
<evidence type="ECO:0000256" key="3">
    <source>
        <dbReference type="ARBA" id="ARBA00022723"/>
    </source>
</evidence>
<dbReference type="EMBL" id="MU005575">
    <property type="protein sequence ID" value="KAF2687211.1"/>
    <property type="molecule type" value="Genomic_DNA"/>
</dbReference>
<dbReference type="SUPFAM" id="SSF47954">
    <property type="entry name" value="Cyclin-like"/>
    <property type="match status" value="2"/>
</dbReference>
<feature type="region of interest" description="Disordered" evidence="10">
    <location>
        <begin position="359"/>
        <end position="427"/>
    </location>
</feature>
<dbReference type="InterPro" id="IPR013763">
    <property type="entry name" value="Cyclin-like_dom"/>
</dbReference>
<dbReference type="Pfam" id="PF00382">
    <property type="entry name" value="TFIIB"/>
    <property type="match status" value="2"/>
</dbReference>
<keyword evidence="6" id="KW-0805">Transcription regulation</keyword>
<dbReference type="GO" id="GO:0008270">
    <property type="term" value="F:zinc ion binding"/>
    <property type="evidence" value="ECO:0007669"/>
    <property type="project" value="UniProtKB-KW"/>
</dbReference>
<gene>
    <name evidence="12" type="ORF">K458DRAFT_361767</name>
</gene>
<dbReference type="FunFam" id="1.10.472.10:FF:000002">
    <property type="entry name" value="Transcription factor IIIB 90 kDa subunit"/>
    <property type="match status" value="1"/>
</dbReference>
<evidence type="ECO:0000256" key="2">
    <source>
        <dbReference type="ARBA" id="ARBA00010857"/>
    </source>
</evidence>
<feature type="compositionally biased region" description="Basic residues" evidence="10">
    <location>
        <begin position="408"/>
        <end position="423"/>
    </location>
</feature>
<evidence type="ECO:0000256" key="10">
    <source>
        <dbReference type="SAM" id="MobiDB-lite"/>
    </source>
</evidence>
<evidence type="ECO:0000256" key="6">
    <source>
        <dbReference type="ARBA" id="ARBA00023015"/>
    </source>
</evidence>
<dbReference type="InterPro" id="IPR000812">
    <property type="entry name" value="TFIIB"/>
</dbReference>
<sequence>MAGPLNTGRRPGPERTRLTSINHPPSKNTYQAKRTTTTTVTPTTPTASSTASASATATAPPPVPPPRKKCCDEPNVSQDEEGAVCYTCGRVFDNSNIVAEITFGENAAGAAVVQGGFVGENQRYANTMGANVRGINSIESRQHTERRGQDEISQLGQALNLPDAIRANAMSWYRLALNHNFVQGRRVRNVAAVALYLAARKQAENTLMLMDLAEKVMCSVWNLGDTYKQFCKTIMETDPAQLAGNRTVQEIEPLMLKFCRKLEFGENSHTVANDACRLLKRMKRDWMVQGRNPAGLCGACIILAARMNNFRRTVREVVYVVKVADTTINSRLYEYRRTPSSALTVDQFRTYGPQLKVKTQPPAIYKRAEKEQRAEERKRKAAEALEAEAEEGEDGDQADGSSSQAGPSRKKHRPTRTKKKQKEKARAIEHEITETIQDWEGTFQEFEKNENHEVLVRAADRARKLAQIHKPDANVSTESDIGDDEFEDDPEIASVLLNERESKFRERLWVTNNEDWLRMQQQKMLAKALEEAQGKPPKVKHKRKVNRMGDGSVLEGETNLTAAQAAHKMVAKRAKHFSNAIDYERLKELFPEGATPQGSGTGDSPAASVGQQKPAPVAALATAVVEEAVDEDAEGDYEEEEQYPEEEDEDLETQYMDDLDEGFDESFLDDNY</sequence>
<dbReference type="Gene3D" id="1.20.5.650">
    <property type="entry name" value="Single helix bin"/>
    <property type="match status" value="1"/>
</dbReference>
<feature type="compositionally biased region" description="Low complexity" evidence="10">
    <location>
        <begin position="35"/>
        <end position="58"/>
    </location>
</feature>
<feature type="region of interest" description="Disordered" evidence="10">
    <location>
        <begin position="1"/>
        <end position="75"/>
    </location>
</feature>
<comment type="similarity">
    <text evidence="2">Belongs to the TFIIB family.</text>
</comment>
<dbReference type="InterPro" id="IPR013150">
    <property type="entry name" value="TFIIB_cyclin"/>
</dbReference>
<dbReference type="Gene3D" id="1.10.472.10">
    <property type="entry name" value="Cyclin-like"/>
    <property type="match status" value="2"/>
</dbReference>
<feature type="compositionally biased region" description="Low complexity" evidence="10">
    <location>
        <begin position="615"/>
        <end position="626"/>
    </location>
</feature>
<organism evidence="12 13">
    <name type="scientific">Lentithecium fluviatile CBS 122367</name>
    <dbReference type="NCBI Taxonomy" id="1168545"/>
    <lineage>
        <taxon>Eukaryota</taxon>
        <taxon>Fungi</taxon>
        <taxon>Dikarya</taxon>
        <taxon>Ascomycota</taxon>
        <taxon>Pezizomycotina</taxon>
        <taxon>Dothideomycetes</taxon>
        <taxon>Pleosporomycetidae</taxon>
        <taxon>Pleosporales</taxon>
        <taxon>Massarineae</taxon>
        <taxon>Lentitheciaceae</taxon>
        <taxon>Lentithecium</taxon>
    </lineage>
</organism>
<dbReference type="PANTHER" id="PTHR11618">
    <property type="entry name" value="TRANSCRIPTION INITIATION FACTOR IIB-RELATED"/>
    <property type="match status" value="1"/>
</dbReference>
<reference evidence="12" key="1">
    <citation type="journal article" date="2020" name="Stud. Mycol.">
        <title>101 Dothideomycetes genomes: a test case for predicting lifestyles and emergence of pathogens.</title>
        <authorList>
            <person name="Haridas S."/>
            <person name="Albert R."/>
            <person name="Binder M."/>
            <person name="Bloem J."/>
            <person name="Labutti K."/>
            <person name="Salamov A."/>
            <person name="Andreopoulos B."/>
            <person name="Baker S."/>
            <person name="Barry K."/>
            <person name="Bills G."/>
            <person name="Bluhm B."/>
            <person name="Cannon C."/>
            <person name="Castanera R."/>
            <person name="Culley D."/>
            <person name="Daum C."/>
            <person name="Ezra D."/>
            <person name="Gonzalez J."/>
            <person name="Henrissat B."/>
            <person name="Kuo A."/>
            <person name="Liang C."/>
            <person name="Lipzen A."/>
            <person name="Lutzoni F."/>
            <person name="Magnuson J."/>
            <person name="Mondo S."/>
            <person name="Nolan M."/>
            <person name="Ohm R."/>
            <person name="Pangilinan J."/>
            <person name="Park H.-J."/>
            <person name="Ramirez L."/>
            <person name="Alfaro M."/>
            <person name="Sun H."/>
            <person name="Tritt A."/>
            <person name="Yoshinaga Y."/>
            <person name="Zwiers L.-H."/>
            <person name="Turgeon B."/>
            <person name="Goodwin S."/>
            <person name="Spatafora J."/>
            <person name="Crous P."/>
            <person name="Grigoriev I."/>
        </authorList>
    </citation>
    <scope>NUCLEOTIDE SEQUENCE</scope>
    <source>
        <strain evidence="12">CBS 122367</strain>
    </source>
</reference>
<name>A0A6G1JAG7_9PLEO</name>
<feature type="compositionally biased region" description="Polar residues" evidence="10">
    <location>
        <begin position="18"/>
        <end position="34"/>
    </location>
</feature>
<dbReference type="PANTHER" id="PTHR11618:SF4">
    <property type="entry name" value="TRANSCRIPTION FACTOR IIIB 90 KDA SUBUNIT"/>
    <property type="match status" value="1"/>
</dbReference>
<evidence type="ECO:0000256" key="9">
    <source>
        <dbReference type="ARBA" id="ARBA00023242"/>
    </source>
</evidence>
<evidence type="ECO:0000313" key="12">
    <source>
        <dbReference type="EMBL" id="KAF2687211.1"/>
    </source>
</evidence>
<dbReference type="OrthoDB" id="511529at2759"/>
<feature type="domain" description="Cyclin-like" evidence="11">
    <location>
        <begin position="150"/>
        <end position="232"/>
    </location>
</feature>
<keyword evidence="4" id="KW-0863">Zinc-finger</keyword>
<evidence type="ECO:0000313" key="13">
    <source>
        <dbReference type="Proteomes" id="UP000799291"/>
    </source>
</evidence>
<evidence type="ECO:0000259" key="11">
    <source>
        <dbReference type="SMART" id="SM00385"/>
    </source>
</evidence>
<dbReference type="Pfam" id="PF07741">
    <property type="entry name" value="BRF1"/>
    <property type="match status" value="1"/>
</dbReference>
<dbReference type="AlphaFoldDB" id="A0A6G1JAG7"/>
<evidence type="ECO:0000256" key="5">
    <source>
        <dbReference type="ARBA" id="ARBA00022833"/>
    </source>
</evidence>
<dbReference type="SMART" id="SM00385">
    <property type="entry name" value="CYCLIN"/>
    <property type="match status" value="2"/>
</dbReference>
<dbReference type="Proteomes" id="UP000799291">
    <property type="component" value="Unassembled WGS sequence"/>
</dbReference>
<evidence type="ECO:0000256" key="1">
    <source>
        <dbReference type="ARBA" id="ARBA00004123"/>
    </source>
</evidence>
<dbReference type="InterPro" id="IPR011665">
    <property type="entry name" value="BRF1_TBP-bd_dom"/>
</dbReference>
<keyword evidence="7" id="KW-0010">Activator</keyword>
<evidence type="ECO:0000256" key="4">
    <source>
        <dbReference type="ARBA" id="ARBA00022771"/>
    </source>
</evidence>
<keyword evidence="13" id="KW-1185">Reference proteome</keyword>
<keyword evidence="3" id="KW-0479">Metal-binding</keyword>
<feature type="region of interest" description="Disordered" evidence="10">
    <location>
        <begin position="591"/>
        <end position="672"/>
    </location>
</feature>
<keyword evidence="5" id="KW-0862">Zinc</keyword>
<dbReference type="GO" id="GO:0000126">
    <property type="term" value="C:transcription factor TFIIIB complex"/>
    <property type="evidence" value="ECO:0007669"/>
    <property type="project" value="TreeGrafter"/>
</dbReference>
<feature type="compositionally biased region" description="Acidic residues" evidence="10">
    <location>
        <begin position="385"/>
        <end position="397"/>
    </location>
</feature>